<evidence type="ECO:0000313" key="2">
    <source>
        <dbReference type="Proteomes" id="UP001060215"/>
    </source>
</evidence>
<proteinExistence type="predicted"/>
<dbReference type="Proteomes" id="UP001060215">
    <property type="component" value="Chromosome 1"/>
</dbReference>
<reference evidence="1 2" key="1">
    <citation type="journal article" date="2022" name="Plant J.">
        <title>Chromosome-level genome of Camellia lanceoleosa provides a valuable resource for understanding genome evolution and self-incompatibility.</title>
        <authorList>
            <person name="Gong W."/>
            <person name="Xiao S."/>
            <person name="Wang L."/>
            <person name="Liao Z."/>
            <person name="Chang Y."/>
            <person name="Mo W."/>
            <person name="Hu G."/>
            <person name="Li W."/>
            <person name="Zhao G."/>
            <person name="Zhu H."/>
            <person name="Hu X."/>
            <person name="Ji K."/>
            <person name="Xiang X."/>
            <person name="Song Q."/>
            <person name="Yuan D."/>
            <person name="Jin S."/>
            <person name="Zhang L."/>
        </authorList>
    </citation>
    <scope>NUCLEOTIDE SEQUENCE [LARGE SCALE GENOMIC DNA]</scope>
    <source>
        <strain evidence="1">SQ_2022a</strain>
    </source>
</reference>
<name>A0ACC0IXE1_9ERIC</name>
<keyword evidence="2" id="KW-1185">Reference proteome</keyword>
<sequence length="62" mass="7141">MYCTKLNQNRALPRCTAWKQLNFRTSGGKLIKQKNKTRSLVQDLCGLCNFDNGLIEQLSHNE</sequence>
<comment type="caution">
    <text evidence="1">The sequence shown here is derived from an EMBL/GenBank/DDBJ whole genome shotgun (WGS) entry which is preliminary data.</text>
</comment>
<gene>
    <name evidence="1" type="ORF">LOK49_LG01G03088</name>
</gene>
<accession>A0ACC0IXE1</accession>
<protein>
    <submittedName>
        <fullName evidence="1">Uncharacterized protein</fullName>
    </submittedName>
</protein>
<evidence type="ECO:0000313" key="1">
    <source>
        <dbReference type="EMBL" id="KAI8029682.1"/>
    </source>
</evidence>
<dbReference type="EMBL" id="CM045758">
    <property type="protein sequence ID" value="KAI8029682.1"/>
    <property type="molecule type" value="Genomic_DNA"/>
</dbReference>
<organism evidence="1 2">
    <name type="scientific">Camellia lanceoleosa</name>
    <dbReference type="NCBI Taxonomy" id="1840588"/>
    <lineage>
        <taxon>Eukaryota</taxon>
        <taxon>Viridiplantae</taxon>
        <taxon>Streptophyta</taxon>
        <taxon>Embryophyta</taxon>
        <taxon>Tracheophyta</taxon>
        <taxon>Spermatophyta</taxon>
        <taxon>Magnoliopsida</taxon>
        <taxon>eudicotyledons</taxon>
        <taxon>Gunneridae</taxon>
        <taxon>Pentapetalae</taxon>
        <taxon>asterids</taxon>
        <taxon>Ericales</taxon>
        <taxon>Theaceae</taxon>
        <taxon>Camellia</taxon>
    </lineage>
</organism>